<protein>
    <submittedName>
        <fullName evidence="1">Uncharacterized protein</fullName>
    </submittedName>
</protein>
<gene>
    <name evidence="1" type="ORF">MANES_15G062900v8</name>
</gene>
<keyword evidence="2" id="KW-1185">Reference proteome</keyword>
<accession>A0ACB7GAR5</accession>
<proteinExistence type="predicted"/>
<sequence>MDFSEHTRIVFNRIKKLEPENVTKIIGYLLLQDGGDQEMINLAMSPDVAIQEVIYKAKAELNQLALKSAASPISPSMNSPPISDLPPQFTPFSPVSSRPFLSPAASFRPPSSYWESQVSAKHNSDFVSTGYLDSVSELQNQTQFLSLEDQIEPVNLGNMGFPVDYFYSDAALGGLGARAGRRYSSLNEFPVKTCHYFNKGFCKHGSNCRYYHGQVSENFPRTFDAINEDQLFSPGSLEKLESEIIELLRSRKGNPVSIASLPMLYYEKYGKVLQAEGYLTESQRHGKAGYSLTKLLARLKNSIQLIDRPHGQHAVLLAEDASKYMDRGDRNDPGPIVSGSRQIYLTFPAESTFTEDDVSNYFNTFGSVEDVRIPCQQKRMFGFVTFESADTVKMILAKGNPHFVCGARVLVKPYREKSKLIDRKKYEVGFKILERTCNSLSQPKFWCRKYQERMEHPLYFSSQYADIDAELHPMRRGYEASRLLRKQLMEEQEQAFEIQRRRLAELRTARKPIYNQSYFGYSTEGLKVPEDNFNLPSSDHIGCLLDFLNGGSVTDEAFRHSETNYMDPDSQGLNLPESPFASPIASSISTVI</sequence>
<evidence type="ECO:0000313" key="2">
    <source>
        <dbReference type="Proteomes" id="UP000091857"/>
    </source>
</evidence>
<dbReference type="EMBL" id="CM004401">
    <property type="protein sequence ID" value="KAG8636969.1"/>
    <property type="molecule type" value="Genomic_DNA"/>
</dbReference>
<evidence type="ECO:0000313" key="1">
    <source>
        <dbReference type="EMBL" id="KAG8636969.1"/>
    </source>
</evidence>
<comment type="caution">
    <text evidence="1">The sequence shown here is derived from an EMBL/GenBank/DDBJ whole genome shotgun (WGS) entry which is preliminary data.</text>
</comment>
<organism evidence="1 2">
    <name type="scientific">Manihot esculenta</name>
    <name type="common">Cassava</name>
    <name type="synonym">Jatropha manihot</name>
    <dbReference type="NCBI Taxonomy" id="3983"/>
    <lineage>
        <taxon>Eukaryota</taxon>
        <taxon>Viridiplantae</taxon>
        <taxon>Streptophyta</taxon>
        <taxon>Embryophyta</taxon>
        <taxon>Tracheophyta</taxon>
        <taxon>Spermatophyta</taxon>
        <taxon>Magnoliopsida</taxon>
        <taxon>eudicotyledons</taxon>
        <taxon>Gunneridae</taxon>
        <taxon>Pentapetalae</taxon>
        <taxon>rosids</taxon>
        <taxon>fabids</taxon>
        <taxon>Malpighiales</taxon>
        <taxon>Euphorbiaceae</taxon>
        <taxon>Crotonoideae</taxon>
        <taxon>Manihoteae</taxon>
        <taxon>Manihot</taxon>
    </lineage>
</organism>
<reference evidence="2" key="1">
    <citation type="journal article" date="2016" name="Nat. Biotechnol.">
        <title>Sequencing wild and cultivated cassava and related species reveals extensive interspecific hybridization and genetic diversity.</title>
        <authorList>
            <person name="Bredeson J.V."/>
            <person name="Lyons J.B."/>
            <person name="Prochnik S.E."/>
            <person name="Wu G.A."/>
            <person name="Ha C.M."/>
            <person name="Edsinger-Gonzales E."/>
            <person name="Grimwood J."/>
            <person name="Schmutz J."/>
            <person name="Rabbi I.Y."/>
            <person name="Egesi C."/>
            <person name="Nauluvula P."/>
            <person name="Lebot V."/>
            <person name="Ndunguru J."/>
            <person name="Mkamilo G."/>
            <person name="Bart R.S."/>
            <person name="Setter T.L."/>
            <person name="Gleadow R.M."/>
            <person name="Kulakow P."/>
            <person name="Ferguson M.E."/>
            <person name="Rounsley S."/>
            <person name="Rokhsar D.S."/>
        </authorList>
    </citation>
    <scope>NUCLEOTIDE SEQUENCE [LARGE SCALE GENOMIC DNA]</scope>
    <source>
        <strain evidence="2">cv. AM560-2</strain>
    </source>
</reference>
<name>A0ACB7GAR5_MANES</name>
<dbReference type="Proteomes" id="UP000091857">
    <property type="component" value="Chromosome 15"/>
</dbReference>